<proteinExistence type="predicted"/>
<dbReference type="EMBL" id="DXCC01000015">
    <property type="protein sequence ID" value="HIZ15180.1"/>
    <property type="molecule type" value="Genomic_DNA"/>
</dbReference>
<evidence type="ECO:0000313" key="2">
    <source>
        <dbReference type="Proteomes" id="UP000824014"/>
    </source>
</evidence>
<name>A0A9D2ILW0_9BACT</name>
<evidence type="ECO:0000313" key="1">
    <source>
        <dbReference type="EMBL" id="HIZ15180.1"/>
    </source>
</evidence>
<protein>
    <submittedName>
        <fullName evidence="1">Uncharacterized protein</fullName>
    </submittedName>
</protein>
<accession>A0A9D2ILW0</accession>
<sequence>MNYDNLNLKELTVFDLCSDKEYLDRHYPWGKEEYLNEVRLHPDLRWEGMLCLAEESGYEGLEAAVEQQFAEEISHSFDE</sequence>
<comment type="caution">
    <text evidence="1">The sequence shown here is derived from an EMBL/GenBank/DDBJ whole genome shotgun (WGS) entry which is preliminary data.</text>
</comment>
<gene>
    <name evidence="1" type="ORF">H9816_04650</name>
</gene>
<organism evidence="1 2">
    <name type="scientific">Candidatus Tidjanibacter faecipullorum</name>
    <dbReference type="NCBI Taxonomy" id="2838766"/>
    <lineage>
        <taxon>Bacteria</taxon>
        <taxon>Pseudomonadati</taxon>
        <taxon>Bacteroidota</taxon>
        <taxon>Bacteroidia</taxon>
        <taxon>Bacteroidales</taxon>
        <taxon>Rikenellaceae</taxon>
        <taxon>Tidjanibacter</taxon>
    </lineage>
</organism>
<reference evidence="1" key="1">
    <citation type="journal article" date="2021" name="PeerJ">
        <title>Extensive microbial diversity within the chicken gut microbiome revealed by metagenomics and culture.</title>
        <authorList>
            <person name="Gilroy R."/>
            <person name="Ravi A."/>
            <person name="Getino M."/>
            <person name="Pursley I."/>
            <person name="Horton D.L."/>
            <person name="Alikhan N.F."/>
            <person name="Baker D."/>
            <person name="Gharbi K."/>
            <person name="Hall N."/>
            <person name="Watson M."/>
            <person name="Adriaenssens E.M."/>
            <person name="Foster-Nyarko E."/>
            <person name="Jarju S."/>
            <person name="Secka A."/>
            <person name="Antonio M."/>
            <person name="Oren A."/>
            <person name="Chaudhuri R.R."/>
            <person name="La Ragione R."/>
            <person name="Hildebrand F."/>
            <person name="Pallen M.J."/>
        </authorList>
    </citation>
    <scope>NUCLEOTIDE SEQUENCE</scope>
    <source>
        <strain evidence="1">ChiHjej11B10-19426</strain>
    </source>
</reference>
<dbReference type="AlphaFoldDB" id="A0A9D2ILW0"/>
<dbReference type="Proteomes" id="UP000824014">
    <property type="component" value="Unassembled WGS sequence"/>
</dbReference>
<reference evidence="1" key="2">
    <citation type="submission" date="2021-04" db="EMBL/GenBank/DDBJ databases">
        <authorList>
            <person name="Gilroy R."/>
        </authorList>
    </citation>
    <scope>NUCLEOTIDE SEQUENCE</scope>
    <source>
        <strain evidence="1">ChiHjej11B10-19426</strain>
    </source>
</reference>